<keyword evidence="2" id="KW-1185">Reference proteome</keyword>
<evidence type="ECO:0000313" key="1">
    <source>
        <dbReference type="EMBL" id="KAK9214163.1"/>
    </source>
</evidence>
<accession>A0AAP0ML64</accession>
<reference evidence="1 2" key="1">
    <citation type="submission" date="2024-05" db="EMBL/GenBank/DDBJ databases">
        <title>Haplotype-resolved chromosome-level genome assembly of Huyou (Citrus changshanensis).</title>
        <authorList>
            <person name="Miao C."/>
            <person name="Chen W."/>
            <person name="Wu Y."/>
            <person name="Wang L."/>
            <person name="Zhao S."/>
            <person name="Grierson D."/>
            <person name="Xu C."/>
            <person name="Chen K."/>
        </authorList>
    </citation>
    <scope>NUCLEOTIDE SEQUENCE [LARGE SCALE GENOMIC DNA]</scope>
    <source>
        <strain evidence="1">01-14</strain>
        <tissue evidence="1">Leaf</tissue>
    </source>
</reference>
<protein>
    <submittedName>
        <fullName evidence="1">Uncharacterized protein</fullName>
    </submittedName>
</protein>
<proteinExistence type="predicted"/>
<evidence type="ECO:0000313" key="2">
    <source>
        <dbReference type="Proteomes" id="UP001428341"/>
    </source>
</evidence>
<comment type="caution">
    <text evidence="1">The sequence shown here is derived from an EMBL/GenBank/DDBJ whole genome shotgun (WGS) entry which is preliminary data.</text>
</comment>
<dbReference type="Proteomes" id="UP001428341">
    <property type="component" value="Unassembled WGS sequence"/>
</dbReference>
<sequence length="57" mass="6293">MRSASGRHTWGTQFLSCRKCSMGMEITTRVQTFELELVGCLLTLAGFDDGCMQLAFG</sequence>
<dbReference type="EMBL" id="JBCGBO010000003">
    <property type="protein sequence ID" value="KAK9214163.1"/>
    <property type="molecule type" value="Genomic_DNA"/>
</dbReference>
<dbReference type="AlphaFoldDB" id="A0AAP0ML64"/>
<gene>
    <name evidence="1" type="ORF">WN944_006151</name>
</gene>
<organism evidence="1 2">
    <name type="scientific">Citrus x changshan-huyou</name>
    <dbReference type="NCBI Taxonomy" id="2935761"/>
    <lineage>
        <taxon>Eukaryota</taxon>
        <taxon>Viridiplantae</taxon>
        <taxon>Streptophyta</taxon>
        <taxon>Embryophyta</taxon>
        <taxon>Tracheophyta</taxon>
        <taxon>Spermatophyta</taxon>
        <taxon>Magnoliopsida</taxon>
        <taxon>eudicotyledons</taxon>
        <taxon>Gunneridae</taxon>
        <taxon>Pentapetalae</taxon>
        <taxon>rosids</taxon>
        <taxon>malvids</taxon>
        <taxon>Sapindales</taxon>
        <taxon>Rutaceae</taxon>
        <taxon>Aurantioideae</taxon>
        <taxon>Citrus</taxon>
    </lineage>
</organism>
<name>A0AAP0ML64_9ROSI</name>